<proteinExistence type="predicted"/>
<evidence type="ECO:0000313" key="3">
    <source>
        <dbReference type="Proteomes" id="UP001497644"/>
    </source>
</evidence>
<accession>A0AAV2NK06</accession>
<dbReference type="EMBL" id="OZ034825">
    <property type="protein sequence ID" value="CAL1680454.1"/>
    <property type="molecule type" value="Genomic_DNA"/>
</dbReference>
<feature type="region of interest" description="Disordered" evidence="1">
    <location>
        <begin position="1"/>
        <end position="38"/>
    </location>
</feature>
<keyword evidence="3" id="KW-1185">Reference proteome</keyword>
<dbReference type="AlphaFoldDB" id="A0AAV2NK06"/>
<gene>
    <name evidence="2" type="ORF">LPLAT_LOCUS6467</name>
</gene>
<evidence type="ECO:0000313" key="2">
    <source>
        <dbReference type="EMBL" id="CAL1680454.1"/>
    </source>
</evidence>
<protein>
    <submittedName>
        <fullName evidence="2">Uncharacterized protein</fullName>
    </submittedName>
</protein>
<organism evidence="2 3">
    <name type="scientific">Lasius platythorax</name>
    <dbReference type="NCBI Taxonomy" id="488582"/>
    <lineage>
        <taxon>Eukaryota</taxon>
        <taxon>Metazoa</taxon>
        <taxon>Ecdysozoa</taxon>
        <taxon>Arthropoda</taxon>
        <taxon>Hexapoda</taxon>
        <taxon>Insecta</taxon>
        <taxon>Pterygota</taxon>
        <taxon>Neoptera</taxon>
        <taxon>Endopterygota</taxon>
        <taxon>Hymenoptera</taxon>
        <taxon>Apocrita</taxon>
        <taxon>Aculeata</taxon>
        <taxon>Formicoidea</taxon>
        <taxon>Formicidae</taxon>
        <taxon>Formicinae</taxon>
        <taxon>Lasius</taxon>
        <taxon>Lasius</taxon>
    </lineage>
</organism>
<sequence>MVLLERATRDLSPTKAKTLGTRGEDIGPSFPSNRHRGDADAVGVLLDSRSLGESVSYMDEGAQTLSGI</sequence>
<evidence type="ECO:0000256" key="1">
    <source>
        <dbReference type="SAM" id="MobiDB-lite"/>
    </source>
</evidence>
<dbReference type="Proteomes" id="UP001497644">
    <property type="component" value="Chromosome 2"/>
</dbReference>
<name>A0AAV2NK06_9HYME</name>
<reference evidence="2" key="1">
    <citation type="submission" date="2024-04" db="EMBL/GenBank/DDBJ databases">
        <authorList>
            <consortium name="Molecular Ecology Group"/>
        </authorList>
    </citation>
    <scope>NUCLEOTIDE SEQUENCE</scope>
</reference>